<dbReference type="EMBL" id="QGGO01000003">
    <property type="protein sequence ID" value="PWK28521.1"/>
    <property type="molecule type" value="Genomic_DNA"/>
</dbReference>
<feature type="transmembrane region" description="Helical" evidence="1">
    <location>
        <begin position="77"/>
        <end position="98"/>
    </location>
</feature>
<feature type="domain" description="Protein FecR C-terminal" evidence="3">
    <location>
        <begin position="258"/>
        <end position="324"/>
    </location>
</feature>
<dbReference type="OrthoDB" id="1452822at2"/>
<dbReference type="Gene3D" id="3.55.50.30">
    <property type="match status" value="1"/>
</dbReference>
<dbReference type="AlphaFoldDB" id="A0A316EE95"/>
<keyword evidence="5" id="KW-1185">Reference proteome</keyword>
<dbReference type="InterPro" id="IPR012373">
    <property type="entry name" value="Ferrdict_sens_TM"/>
</dbReference>
<evidence type="ECO:0000259" key="3">
    <source>
        <dbReference type="Pfam" id="PF16344"/>
    </source>
</evidence>
<evidence type="ECO:0000313" key="5">
    <source>
        <dbReference type="Proteomes" id="UP000245489"/>
    </source>
</evidence>
<dbReference type="Gene3D" id="2.60.120.1440">
    <property type="match status" value="1"/>
</dbReference>
<dbReference type="PIRSF" id="PIRSF018266">
    <property type="entry name" value="FecR"/>
    <property type="match status" value="1"/>
</dbReference>
<dbReference type="InterPro" id="IPR032508">
    <property type="entry name" value="FecR_C"/>
</dbReference>
<reference evidence="4 5" key="1">
    <citation type="submission" date="2018-05" db="EMBL/GenBank/DDBJ databases">
        <title>Genomic Encyclopedia of Archaeal and Bacterial Type Strains, Phase II (KMG-II): from individual species to whole genera.</title>
        <authorList>
            <person name="Goeker M."/>
        </authorList>
    </citation>
    <scope>NUCLEOTIDE SEQUENCE [LARGE SCALE GENOMIC DNA]</scope>
    <source>
        <strain evidence="4 5">DSM 22214</strain>
    </source>
</reference>
<dbReference type="PANTHER" id="PTHR30273">
    <property type="entry name" value="PERIPLASMIC SIGNAL SENSOR AND SIGMA FACTOR ACTIVATOR FECR-RELATED"/>
    <property type="match status" value="1"/>
</dbReference>
<evidence type="ECO:0000256" key="1">
    <source>
        <dbReference type="SAM" id="Phobius"/>
    </source>
</evidence>
<keyword evidence="1" id="KW-0812">Transmembrane</keyword>
<dbReference type="Pfam" id="PF04773">
    <property type="entry name" value="FecR"/>
    <property type="match status" value="1"/>
</dbReference>
<keyword evidence="1" id="KW-1133">Transmembrane helix</keyword>
<dbReference type="PANTHER" id="PTHR30273:SF2">
    <property type="entry name" value="PROTEIN FECR"/>
    <property type="match status" value="1"/>
</dbReference>
<gene>
    <name evidence="4" type="ORF">LV89_00725</name>
</gene>
<accession>A0A316EE95</accession>
<comment type="caution">
    <text evidence="4">The sequence shown here is derived from an EMBL/GenBank/DDBJ whole genome shotgun (WGS) entry which is preliminary data.</text>
</comment>
<dbReference type="GO" id="GO:0016989">
    <property type="term" value="F:sigma factor antagonist activity"/>
    <property type="evidence" value="ECO:0007669"/>
    <property type="project" value="TreeGrafter"/>
</dbReference>
<organism evidence="4 5">
    <name type="scientific">Arcicella aurantiaca</name>
    <dbReference type="NCBI Taxonomy" id="591202"/>
    <lineage>
        <taxon>Bacteria</taxon>
        <taxon>Pseudomonadati</taxon>
        <taxon>Bacteroidota</taxon>
        <taxon>Cytophagia</taxon>
        <taxon>Cytophagales</taxon>
        <taxon>Flectobacillaceae</taxon>
        <taxon>Arcicella</taxon>
    </lineage>
</organism>
<dbReference type="InterPro" id="IPR006860">
    <property type="entry name" value="FecR"/>
</dbReference>
<dbReference type="Pfam" id="PF16344">
    <property type="entry name" value="FecR_C"/>
    <property type="match status" value="1"/>
</dbReference>
<proteinExistence type="predicted"/>
<name>A0A316EE95_9BACT</name>
<evidence type="ECO:0000313" key="4">
    <source>
        <dbReference type="EMBL" id="PWK28521.1"/>
    </source>
</evidence>
<protein>
    <submittedName>
        <fullName evidence="4">FecR family protein</fullName>
    </submittedName>
</protein>
<sequence length="331" mass="38110">MKANKMRLNQEIIAKYLNNECSEGEQMLVEAWYKSFENNPDGISDLSEDEYSELYYRVRKNIDHKINPIKLYTPPRWVWYAASMAAIVLIVFGLSFYWNPDSVENLAKIKSDIPLSDWAKYENSSAKILKVSLPDGSSVWLHPKTQLSYNQSDRVYRQVNLKGEAFFDVKRDEGRPFLIYSGKMTTKVLGTSFNVKAYPETEKFEVSVVTGKVSVTNESEKEVFVTPKQQVVLENKSDVLTINELPKDKTFYWELASLNFDNTSMQSVVDNIEQNFNVNIHLNPALRNCRLSGNFDQEHLSTILEIICRSIDAEYEIKGNEIYLKGNGCEQ</sequence>
<keyword evidence="1" id="KW-0472">Membrane</keyword>
<feature type="domain" description="FecR protein" evidence="2">
    <location>
        <begin position="124"/>
        <end position="213"/>
    </location>
</feature>
<dbReference type="Proteomes" id="UP000245489">
    <property type="component" value="Unassembled WGS sequence"/>
</dbReference>
<evidence type="ECO:0000259" key="2">
    <source>
        <dbReference type="Pfam" id="PF04773"/>
    </source>
</evidence>